<dbReference type="RefSeq" id="WP_131449959.1">
    <property type="nucleotide sequence ID" value="NZ_SJZI01000046.1"/>
</dbReference>
<dbReference type="InterPro" id="IPR011701">
    <property type="entry name" value="MFS"/>
</dbReference>
<dbReference type="InterPro" id="IPR020846">
    <property type="entry name" value="MFS_dom"/>
</dbReference>
<feature type="transmembrane region" description="Helical" evidence="4">
    <location>
        <begin position="161"/>
        <end position="180"/>
    </location>
</feature>
<dbReference type="OrthoDB" id="9781976at2"/>
<feature type="transmembrane region" description="Helical" evidence="4">
    <location>
        <begin position="44"/>
        <end position="66"/>
    </location>
</feature>
<comment type="caution">
    <text evidence="6">The sequence shown here is derived from an EMBL/GenBank/DDBJ whole genome shotgun (WGS) entry which is preliminary data.</text>
</comment>
<dbReference type="GO" id="GO:0022857">
    <property type="term" value="F:transmembrane transporter activity"/>
    <property type="evidence" value="ECO:0007669"/>
    <property type="project" value="InterPro"/>
</dbReference>
<feature type="transmembrane region" description="Helical" evidence="4">
    <location>
        <begin position="73"/>
        <end position="98"/>
    </location>
</feature>
<feature type="transmembrane region" description="Helical" evidence="4">
    <location>
        <begin position="330"/>
        <end position="349"/>
    </location>
</feature>
<evidence type="ECO:0000313" key="7">
    <source>
        <dbReference type="Proteomes" id="UP000295334"/>
    </source>
</evidence>
<dbReference type="InterPro" id="IPR036259">
    <property type="entry name" value="MFS_trans_sf"/>
</dbReference>
<dbReference type="Proteomes" id="UP000295334">
    <property type="component" value="Unassembled WGS sequence"/>
</dbReference>
<evidence type="ECO:0000313" key="6">
    <source>
        <dbReference type="EMBL" id="TCJ13303.1"/>
    </source>
</evidence>
<feature type="transmembrane region" description="Helical" evidence="4">
    <location>
        <begin position="240"/>
        <end position="260"/>
    </location>
</feature>
<dbReference type="SUPFAM" id="SSF103473">
    <property type="entry name" value="MFS general substrate transporter"/>
    <property type="match status" value="1"/>
</dbReference>
<organism evidence="6 7">
    <name type="scientific">Flaviaesturariibacter flavus</name>
    <dbReference type="NCBI Taxonomy" id="2502780"/>
    <lineage>
        <taxon>Bacteria</taxon>
        <taxon>Pseudomonadati</taxon>
        <taxon>Bacteroidota</taxon>
        <taxon>Chitinophagia</taxon>
        <taxon>Chitinophagales</taxon>
        <taxon>Chitinophagaceae</taxon>
        <taxon>Flaviaestuariibacter</taxon>
    </lineage>
</organism>
<evidence type="ECO:0000256" key="2">
    <source>
        <dbReference type="ARBA" id="ARBA00022989"/>
    </source>
</evidence>
<keyword evidence="3 4" id="KW-0472">Membrane</keyword>
<feature type="transmembrane region" description="Helical" evidence="4">
    <location>
        <begin position="355"/>
        <end position="376"/>
    </location>
</feature>
<dbReference type="Pfam" id="PF07690">
    <property type="entry name" value="MFS_1"/>
    <property type="match status" value="1"/>
</dbReference>
<evidence type="ECO:0000259" key="5">
    <source>
        <dbReference type="PROSITE" id="PS50850"/>
    </source>
</evidence>
<keyword evidence="7" id="KW-1185">Reference proteome</keyword>
<dbReference type="Gene3D" id="1.20.1250.20">
    <property type="entry name" value="MFS general substrate transporter like domains"/>
    <property type="match status" value="1"/>
</dbReference>
<reference evidence="6 7" key="1">
    <citation type="submission" date="2019-03" db="EMBL/GenBank/DDBJ databases">
        <authorList>
            <person name="Kim M.K.M."/>
        </authorList>
    </citation>
    <scope>NUCLEOTIDE SEQUENCE [LARGE SCALE GENOMIC DNA]</scope>
    <source>
        <strain evidence="6 7">17J68-12</strain>
    </source>
</reference>
<feature type="transmembrane region" description="Helical" evidence="4">
    <location>
        <begin position="295"/>
        <end position="318"/>
    </location>
</feature>
<gene>
    <name evidence="6" type="ORF">EPD60_13000</name>
</gene>
<dbReference type="GO" id="GO:0005886">
    <property type="term" value="C:plasma membrane"/>
    <property type="evidence" value="ECO:0007669"/>
    <property type="project" value="TreeGrafter"/>
</dbReference>
<feature type="transmembrane region" description="Helical" evidence="4">
    <location>
        <begin position="217"/>
        <end position="234"/>
    </location>
</feature>
<feature type="domain" description="Major facilitator superfamily (MFS) profile" evidence="5">
    <location>
        <begin position="1"/>
        <end position="381"/>
    </location>
</feature>
<protein>
    <submittedName>
        <fullName evidence="6">MFS transporter</fullName>
    </submittedName>
</protein>
<accession>A0A4R1B977</accession>
<keyword evidence="2 4" id="KW-1133">Transmembrane helix</keyword>
<name>A0A4R1B977_9BACT</name>
<evidence type="ECO:0000256" key="4">
    <source>
        <dbReference type="SAM" id="Phobius"/>
    </source>
</evidence>
<sequence length="381" mass="39177">MAPSRPLVIIVLAQALCTSLWFGGNAVLPTLAQRLGLPPGAAGSMSAAVQAGFIGGTLLFAVLAIADRYRSTRVFFCCALAGAALNAGIPFCTSYPAMLGLRFGTGFLLAGIYPVGMKIAAEASPAGLGKALGYLVGALVVGTALPHGLRGLSVQLPADVVLFTLSGLAVLGGTLLLLLVPVPRPAGGTAVQLGAAFGIFGNAPLRRAAFGYFGHMWELYAFWTFLPLYIMAYRHADVNVAALSFAGILAGAAGCVWAGYRALRSGAAAVARTALLGSLACCLAAPLALRLPLPLFTAFLLFWGFMVVADSPMFSTLVARRAPAAQKGTALTLVTSLGFAITVVSIALLGRLQGVWPEGMLFLLLAPGPLFGLLALGKEQQ</sequence>
<keyword evidence="1 4" id="KW-0812">Transmembrane</keyword>
<dbReference type="EMBL" id="SJZI01000046">
    <property type="protein sequence ID" value="TCJ13303.1"/>
    <property type="molecule type" value="Genomic_DNA"/>
</dbReference>
<dbReference type="AlphaFoldDB" id="A0A4R1B977"/>
<feature type="transmembrane region" description="Helical" evidence="4">
    <location>
        <begin position="267"/>
        <end position="289"/>
    </location>
</feature>
<dbReference type="PANTHER" id="PTHR23521">
    <property type="entry name" value="TRANSPORTER MFS SUPERFAMILY"/>
    <property type="match status" value="1"/>
</dbReference>
<evidence type="ECO:0000256" key="3">
    <source>
        <dbReference type="ARBA" id="ARBA00023136"/>
    </source>
</evidence>
<feature type="transmembrane region" description="Helical" evidence="4">
    <location>
        <begin position="131"/>
        <end position="149"/>
    </location>
</feature>
<evidence type="ECO:0000256" key="1">
    <source>
        <dbReference type="ARBA" id="ARBA00022692"/>
    </source>
</evidence>
<dbReference type="PANTHER" id="PTHR23521:SF3">
    <property type="entry name" value="MFS TRANSPORTER"/>
    <property type="match status" value="1"/>
</dbReference>
<dbReference type="PROSITE" id="PS50850">
    <property type="entry name" value="MFS"/>
    <property type="match status" value="1"/>
</dbReference>
<proteinExistence type="predicted"/>